<protein>
    <submittedName>
        <fullName evidence="1">Negative transcriptional regulator, PaiB family</fullName>
    </submittedName>
</protein>
<gene>
    <name evidence="1" type="ORF">SAMN05444682_10216</name>
</gene>
<dbReference type="Gene3D" id="2.30.110.10">
    <property type="entry name" value="Electron Transport, Fmn-binding Protein, Chain A"/>
    <property type="match status" value="1"/>
</dbReference>
<dbReference type="PANTHER" id="PTHR35802">
    <property type="entry name" value="PROTEASE SYNTHASE AND SPORULATION PROTEIN PAI 2"/>
    <property type="match status" value="1"/>
</dbReference>
<dbReference type="InterPro" id="IPR007396">
    <property type="entry name" value="TR_PAI2-type"/>
</dbReference>
<dbReference type="STRING" id="1477437.SAMN05444682_10216"/>
<dbReference type="Pfam" id="PF04299">
    <property type="entry name" value="FMN_bind_2"/>
    <property type="match status" value="1"/>
</dbReference>
<evidence type="ECO:0000313" key="1">
    <source>
        <dbReference type="EMBL" id="SFI02582.1"/>
    </source>
</evidence>
<sequence length="203" mass="23507">MYIPKSFQFDNPAEKIDFMRRYPFAAMVTVAGNQPLATHLPFVVEEKGRKLILSSHFAAGNDQTQYIEANPSLIIFCEPHAYISPRHYDKRESVPTWDYIAVHAYGKCRIERDVDTKLTLLEKMIRFYEPDYLHQWASLSNRFKMGMLNGLVAFTLEVTELRGQRKLSQNKTVAERTRIIRQLEGSAVGAEQDLAHYIHQTLK</sequence>
<dbReference type="EMBL" id="FOQO01000002">
    <property type="protein sequence ID" value="SFI02582.1"/>
    <property type="molecule type" value="Genomic_DNA"/>
</dbReference>
<dbReference type="PIRSF" id="PIRSF010372">
    <property type="entry name" value="PaiB"/>
    <property type="match status" value="1"/>
</dbReference>
<organism evidence="1 2">
    <name type="scientific">Parapedobacter indicus</name>
    <dbReference type="NCBI Taxonomy" id="1477437"/>
    <lineage>
        <taxon>Bacteria</taxon>
        <taxon>Pseudomonadati</taxon>
        <taxon>Bacteroidota</taxon>
        <taxon>Sphingobacteriia</taxon>
        <taxon>Sphingobacteriales</taxon>
        <taxon>Sphingobacteriaceae</taxon>
        <taxon>Parapedobacter</taxon>
    </lineage>
</organism>
<dbReference type="SUPFAM" id="SSF50475">
    <property type="entry name" value="FMN-binding split barrel"/>
    <property type="match status" value="1"/>
</dbReference>
<dbReference type="PANTHER" id="PTHR35802:SF1">
    <property type="entry name" value="PROTEASE SYNTHASE AND SPORULATION PROTEIN PAI 2"/>
    <property type="match status" value="1"/>
</dbReference>
<evidence type="ECO:0000313" key="2">
    <source>
        <dbReference type="Proteomes" id="UP000198670"/>
    </source>
</evidence>
<dbReference type="OrthoDB" id="9794948at2"/>
<dbReference type="RefSeq" id="WP_090624506.1">
    <property type="nucleotide sequence ID" value="NZ_FOQO01000002.1"/>
</dbReference>
<accession>A0A1I3EUF1</accession>
<proteinExistence type="predicted"/>
<keyword evidence="2" id="KW-1185">Reference proteome</keyword>
<dbReference type="Proteomes" id="UP000198670">
    <property type="component" value="Unassembled WGS sequence"/>
</dbReference>
<dbReference type="InterPro" id="IPR012349">
    <property type="entry name" value="Split_barrel_FMN-bd"/>
</dbReference>
<name>A0A1I3EUF1_9SPHI</name>
<reference evidence="1 2" key="1">
    <citation type="submission" date="2016-10" db="EMBL/GenBank/DDBJ databases">
        <authorList>
            <person name="de Groot N.N."/>
        </authorList>
    </citation>
    <scope>NUCLEOTIDE SEQUENCE [LARGE SCALE GENOMIC DNA]</scope>
    <source>
        <strain evidence="1 2">RK1</strain>
    </source>
</reference>
<dbReference type="AlphaFoldDB" id="A0A1I3EUF1"/>